<feature type="coiled-coil region" evidence="4">
    <location>
        <begin position="2787"/>
        <end position="2828"/>
    </location>
</feature>
<feature type="region of interest" description="Disordered" evidence="5">
    <location>
        <begin position="3111"/>
        <end position="3164"/>
    </location>
</feature>
<evidence type="ECO:0000256" key="5">
    <source>
        <dbReference type="SAM" id="MobiDB-lite"/>
    </source>
</evidence>
<feature type="region of interest" description="Disordered" evidence="5">
    <location>
        <begin position="971"/>
        <end position="994"/>
    </location>
</feature>
<comment type="pathway">
    <text evidence="1">Protein modification; protein ubiquitination.</text>
</comment>
<dbReference type="FunFam" id="2.160.20.10:FF:000188">
    <property type="entry name" value="Uncharacterized protein"/>
    <property type="match status" value="1"/>
</dbReference>
<evidence type="ECO:0000256" key="3">
    <source>
        <dbReference type="ARBA" id="ARBA00022786"/>
    </source>
</evidence>
<reference evidence="7" key="1">
    <citation type="submission" date="2012-08" db="EMBL/GenBank/DDBJ databases">
        <title>Comparative genomics of metastatic and non-metastatic Leishmania guyanensis provides insights into polygenic factors involved in Leishmania RNA virus infection.</title>
        <authorList>
            <person name="Smith D."/>
            <person name="Hertz-Fowler C."/>
            <person name="Martin R."/>
            <person name="Dickens N."/>
            <person name="Fasel N."/>
            <person name="Falquet L."/>
            <person name="Beverley S."/>
            <person name="Zangger H."/>
            <person name="Calderon-Copete S."/>
            <person name="Mottram J."/>
            <person name="Xenarios I."/>
        </authorList>
    </citation>
    <scope>NUCLEOTIDE SEQUENCE</scope>
    <source>
        <strain evidence="7">MHOM/BR/75/M4147/SSU:IR2SAT-LUC</strain>
    </source>
</reference>
<evidence type="ECO:0000256" key="4">
    <source>
        <dbReference type="SAM" id="Coils"/>
    </source>
</evidence>
<keyword evidence="4" id="KW-0175">Coiled coil</keyword>
<dbReference type="InterPro" id="IPR039448">
    <property type="entry name" value="Beta_helix"/>
</dbReference>
<name>A0A1E1IZE1_LEIGU</name>
<protein>
    <recommendedName>
        <fullName evidence="6">Carbohydrate-binding/sugar hydrolysis domain-containing protein</fullName>
    </recommendedName>
</protein>
<organism evidence="7">
    <name type="scientific">Leishmania guyanensis</name>
    <dbReference type="NCBI Taxonomy" id="5670"/>
    <lineage>
        <taxon>Eukaryota</taxon>
        <taxon>Discoba</taxon>
        <taxon>Euglenozoa</taxon>
        <taxon>Kinetoplastea</taxon>
        <taxon>Metakinetoplastina</taxon>
        <taxon>Trypanosomatida</taxon>
        <taxon>Trypanosomatidae</taxon>
        <taxon>Leishmaniinae</taxon>
        <taxon>Leishmania</taxon>
        <taxon>Leishmania guyanensis species complex</taxon>
    </lineage>
</organism>
<dbReference type="InterPro" id="IPR006626">
    <property type="entry name" value="PbH1"/>
</dbReference>
<dbReference type="InterPro" id="IPR012334">
    <property type="entry name" value="Pectin_lyas_fold"/>
</dbReference>
<gene>
    <name evidence="7" type="primary">LgM4147LRVhigh.27.01400.00130</name>
    <name evidence="7" type="ORF">BN36_2741800</name>
</gene>
<accession>A0A1E1IZE1</accession>
<dbReference type="PANTHER" id="PTHR22990">
    <property type="entry name" value="F-BOX ONLY PROTEIN"/>
    <property type="match status" value="1"/>
</dbReference>
<dbReference type="SUPFAM" id="SSF51126">
    <property type="entry name" value="Pectin lyase-like"/>
    <property type="match status" value="7"/>
</dbReference>
<keyword evidence="2" id="KW-0677">Repeat</keyword>
<feature type="compositionally biased region" description="Low complexity" evidence="5">
    <location>
        <begin position="1866"/>
        <end position="1878"/>
    </location>
</feature>
<feature type="region of interest" description="Disordered" evidence="5">
    <location>
        <begin position="1829"/>
        <end position="1878"/>
    </location>
</feature>
<dbReference type="SMART" id="SM00710">
    <property type="entry name" value="PbH1"/>
    <property type="match status" value="38"/>
</dbReference>
<feature type="region of interest" description="Disordered" evidence="5">
    <location>
        <begin position="1306"/>
        <end position="1326"/>
    </location>
</feature>
<dbReference type="GO" id="GO:0006511">
    <property type="term" value="P:ubiquitin-dependent protein catabolic process"/>
    <property type="evidence" value="ECO:0007669"/>
    <property type="project" value="TreeGrafter"/>
</dbReference>
<feature type="region of interest" description="Disordered" evidence="5">
    <location>
        <begin position="2896"/>
        <end position="2916"/>
    </location>
</feature>
<dbReference type="InterPro" id="IPR051550">
    <property type="entry name" value="SCF-Subunits/Alg-Epimerases"/>
</dbReference>
<feature type="domain" description="Carbohydrate-binding/sugar hydrolysis" evidence="6">
    <location>
        <begin position="1127"/>
        <end position="1244"/>
    </location>
</feature>
<proteinExistence type="predicted"/>
<dbReference type="SMART" id="SM00722">
    <property type="entry name" value="CASH"/>
    <property type="match status" value="4"/>
</dbReference>
<feature type="compositionally biased region" description="Polar residues" evidence="5">
    <location>
        <begin position="1833"/>
        <end position="1848"/>
    </location>
</feature>
<dbReference type="EMBL" id="CALQ01001124">
    <property type="protein sequence ID" value="CCM16678.1"/>
    <property type="molecule type" value="Genomic_DNA"/>
</dbReference>
<dbReference type="InterPro" id="IPR022441">
    <property type="entry name" value="Para_beta_helix_rpt-2"/>
</dbReference>
<feature type="domain" description="Carbohydrate-binding/sugar hydrolysis" evidence="6">
    <location>
        <begin position="515"/>
        <end position="652"/>
    </location>
</feature>
<dbReference type="Gene3D" id="2.160.20.10">
    <property type="entry name" value="Single-stranded right-handed beta-helix, Pectin lyase-like"/>
    <property type="match status" value="7"/>
</dbReference>
<dbReference type="NCBIfam" id="TIGR03804">
    <property type="entry name" value="para_beta_helix"/>
    <property type="match status" value="1"/>
</dbReference>
<feature type="domain" description="Carbohydrate-binding/sugar hydrolysis" evidence="6">
    <location>
        <begin position="663"/>
        <end position="789"/>
    </location>
</feature>
<dbReference type="InterPro" id="IPR011050">
    <property type="entry name" value="Pectin_lyase_fold/virulence"/>
</dbReference>
<feature type="domain" description="Carbohydrate-binding/sugar hydrolysis" evidence="6">
    <location>
        <begin position="795"/>
        <end position="928"/>
    </location>
</feature>
<evidence type="ECO:0000259" key="6">
    <source>
        <dbReference type="SMART" id="SM00722"/>
    </source>
</evidence>
<dbReference type="FunFam" id="2.160.20.10:FF:000089">
    <property type="entry name" value="Right_handed_beta_helix_region /Periplasmic_copper-binding_protein_(NosD)_-_putative"/>
    <property type="match status" value="1"/>
</dbReference>
<evidence type="ECO:0000256" key="2">
    <source>
        <dbReference type="ARBA" id="ARBA00022737"/>
    </source>
</evidence>
<keyword evidence="3" id="KW-0833">Ubl conjugation pathway</keyword>
<feature type="region of interest" description="Disordered" evidence="5">
    <location>
        <begin position="3196"/>
        <end position="3273"/>
    </location>
</feature>
<sequence length="3273" mass="347055">MFEEGGYAALQRYSRWQKKKVRTIVVNAHAKNPSHRSIADAIALAKPFDRIELTGGEYHESVAIQVPLELVASEGEDPHIFSRSSTITIATPGIDVYMESIIVSSRSTSTLDAAIVAVAGNPILFRCHCSSVLIGGTAEAHLDECTIKESGSGVGIVVQDSGGGIIKSSTIRNHRSVCFDIDTRGELAVTECTIDNTTCGDGMKLSGAVSSISRDFGASYLSCSHVEVSHCHFSISGDAMSSGASGVSMNIVGSACGIVLTQGAAPTIASNEFIEGEIGVLIEGPGTAQLRGNVIRCQRRCGILALVEEGFRYSLDHQTLRISGDNVLDRCRVGIDVQCSNNRASYFQQQSATVAVTGAGSGISGSADAGLNITVNGSNMSGVDRFLADELPNPKRAFEWTPVQGSTPPPSTYDAAYFFTTSSTNPLVCAESKWYALDKLRSNLQQLVNMALQAHPTCLQPSFGFVAGTVPLVTEGLGANSTNTFADILNDMLGTQLSHQKDGLSWQREMLQLRGNKGIDIVNTKFSNCDVCAIRFGRHGYGLVEECVFEDCGTYAIVVDCAAHPLITGCRFLRSRGASILVTNFANPFIIGNEMVSGKRDGIQLTNMSRGLIVGNIIATHVGTGTRVDKHSQTLICANVISQNREGGISVAEGSKPTILFNHLTGNLQAQVRCTDGADAFISHNRISASADTGIHIDSCSRCTVLSNAIRSNGDGILVERDADPYVKNNKITANTRAGVHARNNALGVFVDNRILDNLGPNVLLTEGASSVFRANRIEGSTQGGVVVCNEGHGFFERNTISTNAIANVLVTGAYSEPELLRNVISGSRSGCGIVCARSAGGSFLRNSIFENFQCGVFILEASNPTLRDNNIAREAVGVLVSDCGRGLLTKNVIENCYGTGMLTQRQANPVFSENKVRDCQMSGLHIAPDSIGLFEQNELTRNDIGVHLGSSMDSAVIDIHSVYLSDADPSDTDSSAMAQGRASHTAPRHSSLFPTKTDASVLRSIADAGAQRRTSVVRSASSVVRGNTITANLRGGVLLDSFPSGTVEQNVIFRNNAYGILGDATYAAARAQAVLMTKFGAEDCRCVIRPLPVQQQQPSPAQLKTLLLIQANNIHGHDEANILLDHFDGATHETTIIENTIYGAPYGVCVAHNSTICSMSKNEVHTCMDGFAFTSGGHGCYTANHIHDCTYSGVYVSDMAHPNLADSNCIENCGFCGVLVDVSGQGVFRRNTIRHCETGVVVFCGPTTPFHMSHEEVTNARILTSTPIFTENTIEENELHGVLLLSVLSGCPLRSPLILSCGGPNKKSAEASPADPSTDEPLHDAPTPYLGAVRETAVRSDRLCATFEKNVIRRSRMMGVYHDRFDHWDFSALEKTHAERKRSAGNAVKNAYGGYEALLGTSQILDSDEHRQQRQLKQISLIENTITECSVGVGAGYGCHPYLQRNKIINNTFFGLLLRCGSAVSAYANDICGNGLAGVYAASGAKGYIAKGAIESNNGWCRPPMTQHTPRSFADCTFSKSFFTQSMVSTVEDNVRAAAIAAHRPLRMCSRAYEQMTHLAAVHVFIMTDALRYLAELVAASSGGLTLASGCAPSALFDAASGASFGAGGAAASGWRYLGGVALADYADVSTADGGIGVWVQAGSRVTIQGNRISKHQNSGVRITKGVLHHHSVLHKSFRMDDDKKANKKLDMVVSLPDTAKRRTSTASSTTVDIFAVEREAPPLACGEPGALFSTQLLCATGILAALQIAASTTFESLDASFASFLHHSLSLSCPNGLEAEEQRQRVGSLHHAHIADNVISGNRDGVHIEVFHRLQASTTTSAVAATAASVDRTSPSSGGDANSTTGVVPHTPKNARAQQPFRRASTPTLSSTATAVTTAHPASSQDIDVINCAYGTLDFKIVVEGNTVTQNRRYGVYAVHVANVNCERWVPSRSALNTTLAAQYGEIRSKLILGKPTARVEVALPFGVQALNQEVDHALFRKNDLFNNEQTQVYVTSRYVALTQDGDRTLLQLDTTAALSGSNYASQVLIGVPVMASLLQLPPPGVLLWDENKIHDAKSGVRLCGYLGPHSVRFQRNSFVNIADDALSVLGHLACATIGKGNVFDGNGVGLRVAQEQHIGLVTSCSRTPNALRTRIFHNTFKAAKGSSILLECVGEEAPLVYRNEFSGHTQGTVALYLQSGRAGGPAVVQGNVFSDNYTPVVLVGGSESGGVNAPSASPTTLVENRFTCNYVGVIVCNGAAPTLEGNLFEKNARAGLEVVGSGSRPEVRQCVFREHTRDSDAVGSLAGLTHGPQSPSQEINAESTMRYPKQGTLLLQRCNFSLTLLPENTRVLTATSQARLPAGLLLGPFTEPVVDACCFVNNDIGVDAVRDAASPAVALAELKAHVKRCLFSSHRVCGVLVRGSQSTAGSPFGFGSAIAAKGTAVDHTPTDGTIDASSTLGMADTTVFEQCVFMENATAEGGGDVVAMEDGYATFRGNVFCGTVVGKTRGAACFTQNKFITLSDSGIAALTETAHDSSPRSDGCSSAAAAVVIQEGGRIVVNENTIAYRKVGVQCLPGAEGIAMGNRIVQCVTGLLLAPFNRTDVNKNRVLASLDCGAVVYGGRMADNTIITASIGIFVQHSSTYKGINAVPSHKRSALEFLCTRNSIVNCAKDGFLIKTAGLFDGNNVSHCKNGINIVSPLSGGPAGSCPVIKNSNIYDNCVGVCMENESESAVRSNDIFDNEVVGVLVGATATGSLQENHISSSMDHGAVEIPMEARIKSHGNVIRNQFSPAFQRGTRASRAKDYQVEQANLDRELRDLDDAIEEAHQNMETVSSGMRSLQQELVKMHSRSIEDFVTVISGPAGHALRVASARAGKMMTAAGSDKRDVCFTPATRATGNSLSGSEKVKGVTSTVATGARRQSKAGSSTTVNFRGKTASNATAADPKQVLIHVFTNAESSTRADAIGEAITGVLAKAPLSKYNFLPTISTSTSQLLRLLGGPHPMVPFLCVVVFDAPVRDLSPSDHSGLKMLHDSACCANRPAKYRVATQASSSPDGGGASNVGDVSDLFYTVLPSSVFKKDGAASNEERIMSVEAYAAVHHPFTYTASVEEVLDVLHNQISQEMKASTASAAPHSRRRISVPSLQASGKESMVERMSVDEDDHGSNGAAEGGGRFANARGSRSASTFLTTKHVSALFSQLSPEAFGFEPAKETRTVKKRKSCVVDTHEVGDIEGGPDGDKRNRRGSAHAQRGSTVSKTAGRGATASRRRLSTIGAKSGHRGSVASRKS</sequence>
<dbReference type="Pfam" id="PF13229">
    <property type="entry name" value="Beta_helix"/>
    <property type="match status" value="5"/>
</dbReference>
<evidence type="ECO:0000313" key="7">
    <source>
        <dbReference type="EMBL" id="CCM16678.1"/>
    </source>
</evidence>
<dbReference type="InterPro" id="IPR006633">
    <property type="entry name" value="Carb-bd_sugar_hydrolysis-dom"/>
</dbReference>
<dbReference type="PANTHER" id="PTHR22990:SF32">
    <property type="entry name" value="RIGHT HANDED BETA HELIX DOMAIN-CONTAINING PROTEIN"/>
    <property type="match status" value="1"/>
</dbReference>
<evidence type="ECO:0000256" key="1">
    <source>
        <dbReference type="ARBA" id="ARBA00004906"/>
    </source>
</evidence>